<feature type="non-terminal residue" evidence="13">
    <location>
        <position position="1"/>
    </location>
</feature>
<dbReference type="GO" id="GO:0004519">
    <property type="term" value="F:endonuclease activity"/>
    <property type="evidence" value="ECO:0007669"/>
    <property type="project" value="UniProtKB-KW"/>
</dbReference>
<evidence type="ECO:0000256" key="4">
    <source>
        <dbReference type="ARBA" id="ARBA00022722"/>
    </source>
</evidence>
<keyword evidence="9" id="KW-0175">Coiled coil</keyword>
<name>A0A9N7NEG2_STRHE</name>
<keyword evidence="5" id="KW-0255">Endonuclease</keyword>
<evidence type="ECO:0000256" key="5">
    <source>
        <dbReference type="ARBA" id="ARBA00022759"/>
    </source>
</evidence>
<dbReference type="PROSITE" id="PS50878">
    <property type="entry name" value="RT_POL"/>
    <property type="match status" value="1"/>
</dbReference>
<dbReference type="SUPFAM" id="SSF50630">
    <property type="entry name" value="Acid proteases"/>
    <property type="match status" value="1"/>
</dbReference>
<dbReference type="GO" id="GO:0003676">
    <property type="term" value="F:nucleic acid binding"/>
    <property type="evidence" value="ECO:0007669"/>
    <property type="project" value="InterPro"/>
</dbReference>
<dbReference type="Pfam" id="PF08284">
    <property type="entry name" value="RVP_2"/>
    <property type="match status" value="1"/>
</dbReference>
<protein>
    <submittedName>
        <fullName evidence="13">Uncharacterized mitochondrial protein AtMg00860</fullName>
    </submittedName>
</protein>
<dbReference type="CDD" id="cd00303">
    <property type="entry name" value="retropepsin_like"/>
    <property type="match status" value="1"/>
</dbReference>
<dbReference type="SUPFAM" id="SSF53098">
    <property type="entry name" value="Ribonuclease H-like"/>
    <property type="match status" value="1"/>
</dbReference>
<dbReference type="InterPro" id="IPR021109">
    <property type="entry name" value="Peptidase_aspartic_dom_sf"/>
</dbReference>
<dbReference type="Proteomes" id="UP001153555">
    <property type="component" value="Unassembled WGS sequence"/>
</dbReference>
<feature type="region of interest" description="Disordered" evidence="10">
    <location>
        <begin position="1"/>
        <end position="53"/>
    </location>
</feature>
<dbReference type="Gene3D" id="3.30.70.270">
    <property type="match status" value="2"/>
</dbReference>
<dbReference type="GO" id="GO:0003964">
    <property type="term" value="F:RNA-directed DNA polymerase activity"/>
    <property type="evidence" value="ECO:0007669"/>
    <property type="project" value="UniProtKB-KW"/>
</dbReference>
<dbReference type="Pfam" id="PF00078">
    <property type="entry name" value="RVT_1"/>
    <property type="match status" value="1"/>
</dbReference>
<dbReference type="InterPro" id="IPR005162">
    <property type="entry name" value="Retrotrans_gag_dom"/>
</dbReference>
<evidence type="ECO:0000259" key="12">
    <source>
        <dbReference type="PROSITE" id="PS50994"/>
    </source>
</evidence>
<feature type="domain" description="Reverse transcriptase" evidence="11">
    <location>
        <begin position="567"/>
        <end position="746"/>
    </location>
</feature>
<sequence>EVLRGFQRQQQPEPPRVNARERLRQQEQQRAEHYLDEEEEYEQRSQASNVHERPRVKKPRIVLSTFTGTNPDAWLNRAVQFFDLNEMPQRDWVRYAAYYLDGEANVWWQWLTCVYRRWQQPIRWEDFEQELLTRFGNSDYHNHDEALTWIRQTGSVRDYQKEFERLACRVRGWPESALVGAFVGGLRYDLAAEVRLERPKTMHKAMEVSRRREDHLAETRRGRADFRVPEPRRVPATVGAPRANARPPGAFRPPATEVKRLTEEEMARRREKGLCFRCEEKYTPGHRCKQNYLIEFVDSDDEEPVIEEEREVEVEVLDDEAEISVHAMAGTKGPRTMRLPAWVKDQRLTVLVDNGSSHNFINATLSHKLKLPTSMVKPFEVRVANGERLRCSKVYRGVPIKFQGVMVKADLFALPLVGPDVVLGVQWLEGLGDVTTNYRKGVMKFETDDRMVTLKASEGSTKEVGLKNIEKVWRGGGQLYAVVVEQTGKDAEVLEEFDQVVEERQREVRDLLEEFDQVLDEPKGLPPHREFDHRIPLVEEGRAVHVHPYRYAHFQKTEIERQVGEMLESGLIQHSSSPFSSPVLLAKKKDGNWMFCTDYRALNVATVKDRFPIPSVDDMLDELGGARYFSKLYLRAGYHQIRLAKEDVPKTAFRTHQGHYEYLVMPFGLCNAPSTFQFAMNSIFKRYLRKFVLVFFDDILVYSKSWADHLEHLRIVLGILEVNSFYIKPSKCSFAQEVVEYLGHFISHDDVKVYPRKIEEMVGWPKPTSLTQLRGFLGLTGYYRKFVKDYGTIAKPLTEMTKKGAFKWTEASEKAFEELKKAMTTTPVLAMPRFDVLFEIHSDASDIGIGAVLVQEGRPMAYLSKALGPARLGLSAYVKEMLAVVEAVRVWRPYLLGRRFRIVTDQQPLKNLLEQRIVTPEQQKFVSKLMGFDFEIVYRPGHQNTVADALSRQEDVAELDAVTGPTWAVWTELQKAQDEDAHCQDVVKKLNEGRDKDEDHDMHDGLLLYHGRVVVPKAGSLREDIIRHFHDSKFGGHSGVFRIWMRIASTFYWPGLRGDVRDYVGRCDECQRTKADARRPGGQLQPLPVPTRIWEDITMDFIEGLPLSNGFNGVMVVVDRLTKYAHFVPLTHPYTAKSIAKLFVEYVMKLHGVPRSIVSDRDRIFMSSFWSDSTKETPFELVYGRNPPTIVSYSMGSAVNDEVDRELVERELMLRELKRTLEGSINRMKAYHDGKRRDVEFGPGDWVYLKLRPFRQRTAAQRAATKLG</sequence>
<dbReference type="Pfam" id="PF03732">
    <property type="entry name" value="Retrotrans_gag"/>
    <property type="match status" value="1"/>
</dbReference>
<dbReference type="Pfam" id="PF17919">
    <property type="entry name" value="RT_RNaseH_2"/>
    <property type="match status" value="1"/>
</dbReference>
<comment type="caution">
    <text evidence="13">The sequence shown here is derived from an EMBL/GenBank/DDBJ whole genome shotgun (WGS) entry which is preliminary data.</text>
</comment>
<feature type="non-terminal residue" evidence="13">
    <location>
        <position position="1268"/>
    </location>
</feature>
<dbReference type="InterPro" id="IPR036397">
    <property type="entry name" value="RNaseH_sf"/>
</dbReference>
<dbReference type="InterPro" id="IPR012337">
    <property type="entry name" value="RNaseH-like_sf"/>
</dbReference>
<evidence type="ECO:0000313" key="13">
    <source>
        <dbReference type="EMBL" id="CAA0830278.1"/>
    </source>
</evidence>
<evidence type="ECO:0000256" key="8">
    <source>
        <dbReference type="ARBA" id="ARBA00023268"/>
    </source>
</evidence>
<dbReference type="InterPro" id="IPR001584">
    <property type="entry name" value="Integrase_cat-core"/>
</dbReference>
<dbReference type="Gene3D" id="3.30.420.10">
    <property type="entry name" value="Ribonuclease H-like superfamily/Ribonuclease H"/>
    <property type="match status" value="1"/>
</dbReference>
<dbReference type="GO" id="GO:0008233">
    <property type="term" value="F:peptidase activity"/>
    <property type="evidence" value="ECO:0007669"/>
    <property type="project" value="UniProtKB-KW"/>
</dbReference>
<feature type="domain" description="Integrase catalytic" evidence="12">
    <location>
        <begin position="1084"/>
        <end position="1189"/>
    </location>
</feature>
<accession>A0A9N7NEG2</accession>
<evidence type="ECO:0000259" key="11">
    <source>
        <dbReference type="PROSITE" id="PS50878"/>
    </source>
</evidence>
<dbReference type="SUPFAM" id="SSF56672">
    <property type="entry name" value="DNA/RNA polymerases"/>
    <property type="match status" value="1"/>
</dbReference>
<dbReference type="InterPro" id="IPR041577">
    <property type="entry name" value="RT_RNaseH_2"/>
</dbReference>
<dbReference type="PANTHER" id="PTHR37984:SF5">
    <property type="entry name" value="PROTEIN NYNRIN-LIKE"/>
    <property type="match status" value="1"/>
</dbReference>
<dbReference type="InterPro" id="IPR043128">
    <property type="entry name" value="Rev_trsase/Diguanyl_cyclase"/>
</dbReference>
<evidence type="ECO:0000256" key="6">
    <source>
        <dbReference type="ARBA" id="ARBA00022801"/>
    </source>
</evidence>
<evidence type="ECO:0000256" key="2">
    <source>
        <dbReference type="ARBA" id="ARBA00022679"/>
    </source>
</evidence>
<keyword evidence="3" id="KW-0548">Nucleotidyltransferase</keyword>
<dbReference type="GO" id="GO:0006508">
    <property type="term" value="P:proteolysis"/>
    <property type="evidence" value="ECO:0007669"/>
    <property type="project" value="UniProtKB-KW"/>
</dbReference>
<dbReference type="Gene3D" id="1.10.340.70">
    <property type="match status" value="1"/>
</dbReference>
<dbReference type="AlphaFoldDB" id="A0A9N7NEG2"/>
<dbReference type="FunFam" id="1.10.340.70:FF:000001">
    <property type="entry name" value="Retrovirus-related Pol polyprotein from transposon gypsy-like Protein"/>
    <property type="match status" value="1"/>
</dbReference>
<dbReference type="FunFam" id="3.10.10.10:FF:000007">
    <property type="entry name" value="Retrovirus-related Pol polyprotein from transposon 17.6-like Protein"/>
    <property type="match status" value="1"/>
</dbReference>
<dbReference type="InterPro" id="IPR050951">
    <property type="entry name" value="Retrovirus_Pol_polyprotein"/>
</dbReference>
<feature type="compositionally biased region" description="Basic and acidic residues" evidence="10">
    <location>
        <begin position="18"/>
        <end position="34"/>
    </location>
</feature>
<dbReference type="InterPro" id="IPR041588">
    <property type="entry name" value="Integrase_H2C2"/>
</dbReference>
<keyword evidence="1" id="KW-0645">Protease</keyword>
<dbReference type="GO" id="GO:0015074">
    <property type="term" value="P:DNA integration"/>
    <property type="evidence" value="ECO:0007669"/>
    <property type="project" value="InterPro"/>
</dbReference>
<dbReference type="InterPro" id="IPR000477">
    <property type="entry name" value="RT_dom"/>
</dbReference>
<keyword evidence="8" id="KW-0511">Multifunctional enzyme</keyword>
<dbReference type="Gene3D" id="3.10.10.10">
    <property type="entry name" value="HIV Type 1 Reverse Transcriptase, subunit A, domain 1"/>
    <property type="match status" value="1"/>
</dbReference>
<dbReference type="PANTHER" id="PTHR37984">
    <property type="entry name" value="PROTEIN CBG26694"/>
    <property type="match status" value="1"/>
</dbReference>
<dbReference type="Gene3D" id="3.10.20.370">
    <property type="match status" value="1"/>
</dbReference>
<dbReference type="EMBL" id="CACSLK010027816">
    <property type="protein sequence ID" value="CAA0830278.1"/>
    <property type="molecule type" value="Genomic_DNA"/>
</dbReference>
<evidence type="ECO:0000256" key="9">
    <source>
        <dbReference type="SAM" id="Coils"/>
    </source>
</evidence>
<dbReference type="Gene3D" id="2.40.70.10">
    <property type="entry name" value="Acid Proteases"/>
    <property type="match status" value="1"/>
</dbReference>
<dbReference type="Pfam" id="PF17921">
    <property type="entry name" value="Integrase_H2C2"/>
    <property type="match status" value="1"/>
</dbReference>
<reference evidence="13" key="1">
    <citation type="submission" date="2019-12" db="EMBL/GenBank/DDBJ databases">
        <authorList>
            <person name="Scholes J."/>
        </authorList>
    </citation>
    <scope>NUCLEOTIDE SEQUENCE</scope>
</reference>
<proteinExistence type="predicted"/>
<feature type="coiled-coil region" evidence="9">
    <location>
        <begin position="494"/>
        <end position="521"/>
    </location>
</feature>
<evidence type="ECO:0000313" key="14">
    <source>
        <dbReference type="Proteomes" id="UP001153555"/>
    </source>
</evidence>
<evidence type="ECO:0000256" key="7">
    <source>
        <dbReference type="ARBA" id="ARBA00022918"/>
    </source>
</evidence>
<keyword evidence="7" id="KW-0695">RNA-directed DNA polymerase</keyword>
<dbReference type="CDD" id="cd01647">
    <property type="entry name" value="RT_LTR"/>
    <property type="match status" value="1"/>
</dbReference>
<keyword evidence="14" id="KW-1185">Reference proteome</keyword>
<dbReference type="InterPro" id="IPR043502">
    <property type="entry name" value="DNA/RNA_pol_sf"/>
</dbReference>
<dbReference type="PROSITE" id="PS50994">
    <property type="entry name" value="INTEGRASE"/>
    <property type="match status" value="1"/>
</dbReference>
<keyword evidence="6" id="KW-0378">Hydrolase</keyword>
<dbReference type="CDD" id="cd09274">
    <property type="entry name" value="RNase_HI_RT_Ty3"/>
    <property type="match status" value="1"/>
</dbReference>
<dbReference type="OrthoDB" id="2013610at2759"/>
<keyword evidence="2" id="KW-0808">Transferase</keyword>
<evidence type="ECO:0000256" key="1">
    <source>
        <dbReference type="ARBA" id="ARBA00022670"/>
    </source>
</evidence>
<gene>
    <name evidence="13" type="ORF">SHERM_25718</name>
</gene>
<dbReference type="FunFam" id="3.30.70.270:FF:000020">
    <property type="entry name" value="Transposon Tf2-6 polyprotein-like Protein"/>
    <property type="match status" value="1"/>
</dbReference>
<keyword evidence="4" id="KW-0540">Nuclease</keyword>
<evidence type="ECO:0000256" key="3">
    <source>
        <dbReference type="ARBA" id="ARBA00022695"/>
    </source>
</evidence>
<evidence type="ECO:0000256" key="10">
    <source>
        <dbReference type="SAM" id="MobiDB-lite"/>
    </source>
</evidence>
<organism evidence="13 14">
    <name type="scientific">Striga hermonthica</name>
    <name type="common">Purple witchweed</name>
    <name type="synonym">Buchnera hermonthica</name>
    <dbReference type="NCBI Taxonomy" id="68872"/>
    <lineage>
        <taxon>Eukaryota</taxon>
        <taxon>Viridiplantae</taxon>
        <taxon>Streptophyta</taxon>
        <taxon>Embryophyta</taxon>
        <taxon>Tracheophyta</taxon>
        <taxon>Spermatophyta</taxon>
        <taxon>Magnoliopsida</taxon>
        <taxon>eudicotyledons</taxon>
        <taxon>Gunneridae</taxon>
        <taxon>Pentapetalae</taxon>
        <taxon>asterids</taxon>
        <taxon>lamiids</taxon>
        <taxon>Lamiales</taxon>
        <taxon>Orobanchaceae</taxon>
        <taxon>Buchnereae</taxon>
        <taxon>Striga</taxon>
    </lineage>
</organism>